<dbReference type="InterPro" id="IPR003598">
    <property type="entry name" value="Ig_sub2"/>
</dbReference>
<dbReference type="EnsemblMetazoa" id="ASIC002507-RA">
    <property type="protein sequence ID" value="ASIC002507-PA"/>
    <property type="gene ID" value="ASIC002507"/>
</dbReference>
<feature type="compositionally biased region" description="Polar residues" evidence="2">
    <location>
        <begin position="32"/>
        <end position="48"/>
    </location>
</feature>
<evidence type="ECO:0000256" key="1">
    <source>
        <dbReference type="ARBA" id="ARBA00004657"/>
    </source>
</evidence>
<dbReference type="InterPro" id="IPR003599">
    <property type="entry name" value="Ig_sub"/>
</dbReference>
<feature type="region of interest" description="Disordered" evidence="2">
    <location>
        <begin position="32"/>
        <end position="54"/>
    </location>
</feature>
<reference evidence="4 6" key="1">
    <citation type="journal article" date="2014" name="BMC Genomics">
        <title>Genome sequence of Anopheles sinensis provides insight into genetics basis of mosquito competence for malaria parasites.</title>
        <authorList>
            <person name="Zhou D."/>
            <person name="Zhang D."/>
            <person name="Ding G."/>
            <person name="Shi L."/>
            <person name="Hou Q."/>
            <person name="Ye Y."/>
            <person name="Xu Y."/>
            <person name="Zhou H."/>
            <person name="Xiong C."/>
            <person name="Li S."/>
            <person name="Yu J."/>
            <person name="Hong S."/>
            <person name="Yu X."/>
            <person name="Zou P."/>
            <person name="Chen C."/>
            <person name="Chang X."/>
            <person name="Wang W."/>
            <person name="Lv Y."/>
            <person name="Sun Y."/>
            <person name="Ma L."/>
            <person name="Shen B."/>
            <person name="Zhu C."/>
        </authorList>
    </citation>
    <scope>NUCLEOTIDE SEQUENCE [LARGE SCALE GENOMIC DNA]</scope>
</reference>
<dbReference type="VEuPathDB" id="VectorBase:ASIC002507"/>
<accession>A0A084VCD5</accession>
<dbReference type="VEuPathDB" id="VectorBase:ASIS010562"/>
<dbReference type="InterPro" id="IPR007110">
    <property type="entry name" value="Ig-like_dom"/>
</dbReference>
<evidence type="ECO:0000259" key="3">
    <source>
        <dbReference type="PROSITE" id="PS50835"/>
    </source>
</evidence>
<sequence length="157" mass="17219">MCVWCKPRGRERIANGIVCVCGTLPLDPTAQGFNRSTTSTPNVKQQQQHQEEGVPTKTPLFVAPLKDIAVVSGQPARFECIVACDATPSIRWTKDEAPIEEGYKFVPEYRNGVCRLSLPVAYEGDAGRYCCLAENHLGYAATCAELTVANADWRANQ</sequence>
<dbReference type="InterPro" id="IPR036179">
    <property type="entry name" value="Ig-like_dom_sf"/>
</dbReference>
<dbReference type="Proteomes" id="UP000030765">
    <property type="component" value="Unassembled WGS sequence"/>
</dbReference>
<organism evidence="5 6">
    <name type="scientific">Anopheles sinensis</name>
    <name type="common">Mosquito</name>
    <dbReference type="NCBI Taxonomy" id="74873"/>
    <lineage>
        <taxon>Eukaryota</taxon>
        <taxon>Metazoa</taxon>
        <taxon>Ecdysozoa</taxon>
        <taxon>Arthropoda</taxon>
        <taxon>Hexapoda</taxon>
        <taxon>Insecta</taxon>
        <taxon>Pterygota</taxon>
        <taxon>Neoptera</taxon>
        <taxon>Endopterygota</taxon>
        <taxon>Diptera</taxon>
        <taxon>Nematocera</taxon>
        <taxon>Culicoidea</taxon>
        <taxon>Culicidae</taxon>
        <taxon>Anophelinae</taxon>
        <taxon>Anopheles</taxon>
    </lineage>
</organism>
<dbReference type="PANTHER" id="PTHR47633:SF4">
    <property type="entry name" value="MYOPALLADIN ISOFORM X1"/>
    <property type="match status" value="1"/>
</dbReference>
<dbReference type="PANTHER" id="PTHR47633">
    <property type="entry name" value="IMMUNOGLOBULIN"/>
    <property type="match status" value="1"/>
</dbReference>
<dbReference type="Gene3D" id="2.60.40.10">
    <property type="entry name" value="Immunoglobulins"/>
    <property type="match status" value="1"/>
</dbReference>
<dbReference type="STRING" id="74873.A0A084VCD5"/>
<dbReference type="AlphaFoldDB" id="A0A084VCD5"/>
<dbReference type="PROSITE" id="PS50835">
    <property type="entry name" value="IG_LIKE"/>
    <property type="match status" value="1"/>
</dbReference>
<dbReference type="Pfam" id="PF07679">
    <property type="entry name" value="I-set"/>
    <property type="match status" value="1"/>
</dbReference>
<name>A0A084VCD5_ANOSI</name>
<dbReference type="InterPro" id="IPR013783">
    <property type="entry name" value="Ig-like_fold"/>
</dbReference>
<protein>
    <submittedName>
        <fullName evidence="4">AGAP007562-PA-like protein</fullName>
    </submittedName>
</protein>
<dbReference type="GO" id="GO:0031430">
    <property type="term" value="C:M band"/>
    <property type="evidence" value="ECO:0007669"/>
    <property type="project" value="UniProtKB-ARBA"/>
</dbReference>
<comment type="subcellular location">
    <subcellularLocation>
        <location evidence="1">Cytoplasm</location>
        <location evidence="1">Myofibril</location>
    </subcellularLocation>
</comment>
<dbReference type="SMART" id="SM00408">
    <property type="entry name" value="IGc2"/>
    <property type="match status" value="1"/>
</dbReference>
<gene>
    <name evidence="4" type="ORF">ZHAS_00002507</name>
</gene>
<evidence type="ECO:0000313" key="5">
    <source>
        <dbReference type="EnsemblMetazoa" id="ASIC002507-PA"/>
    </source>
</evidence>
<evidence type="ECO:0000313" key="4">
    <source>
        <dbReference type="EMBL" id="KFB35629.1"/>
    </source>
</evidence>
<dbReference type="FunFam" id="2.60.40.10:FF:000519">
    <property type="entry name" value="Muscle M-line assembly protein unc-89"/>
    <property type="match status" value="1"/>
</dbReference>
<feature type="domain" description="Ig-like" evidence="3">
    <location>
        <begin position="59"/>
        <end position="149"/>
    </location>
</feature>
<dbReference type="SUPFAM" id="SSF48726">
    <property type="entry name" value="Immunoglobulin"/>
    <property type="match status" value="1"/>
</dbReference>
<dbReference type="InterPro" id="IPR013098">
    <property type="entry name" value="Ig_I-set"/>
</dbReference>
<reference evidence="5" key="2">
    <citation type="submission" date="2020-05" db="UniProtKB">
        <authorList>
            <consortium name="EnsemblMetazoa"/>
        </authorList>
    </citation>
    <scope>IDENTIFICATION</scope>
</reference>
<proteinExistence type="predicted"/>
<dbReference type="SMART" id="SM00409">
    <property type="entry name" value="IG"/>
    <property type="match status" value="1"/>
</dbReference>
<evidence type="ECO:0000313" key="6">
    <source>
        <dbReference type="Proteomes" id="UP000030765"/>
    </source>
</evidence>
<dbReference type="EMBL" id="ATLV01010664">
    <property type="status" value="NOT_ANNOTATED_CDS"/>
    <property type="molecule type" value="Genomic_DNA"/>
</dbReference>
<dbReference type="EMBL" id="KE524597">
    <property type="protein sequence ID" value="KFB35629.1"/>
    <property type="molecule type" value="Genomic_DNA"/>
</dbReference>
<dbReference type="GO" id="GO:0045214">
    <property type="term" value="P:sarcomere organization"/>
    <property type="evidence" value="ECO:0007669"/>
    <property type="project" value="UniProtKB-ARBA"/>
</dbReference>
<evidence type="ECO:0000256" key="2">
    <source>
        <dbReference type="SAM" id="MobiDB-lite"/>
    </source>
</evidence>
<keyword evidence="6" id="KW-1185">Reference proteome</keyword>
<dbReference type="OMA" id="EYNCEAT"/>
<dbReference type="OrthoDB" id="2152335at2759"/>